<evidence type="ECO:0000313" key="3">
    <source>
        <dbReference type="Proteomes" id="UP000002009"/>
    </source>
</evidence>
<evidence type="ECO:0000256" key="1">
    <source>
        <dbReference type="SAM" id="MobiDB-lite"/>
    </source>
</evidence>
<sequence length="188" mass="21056">MLRDDAERQLQERREASQSTSSSSPRSERSFFRPMARNDGTLAPVKPAEVDVQKMVGEKDQTLVKRMDQLAGGISMSRLEISGHVRAREIAQKRRTAQEGRLRIKTANARDILREAAVDPTRFDPASSARTHGTDEATVVELMRWYEDADVENLPNESEGAPPGSMLKVKRTREERAADDEHAKRGAS</sequence>
<name>C1E1A0_MICCC</name>
<dbReference type="Proteomes" id="UP000002009">
    <property type="component" value="Chromosome 3"/>
</dbReference>
<dbReference type="InParanoid" id="C1E1A0"/>
<feature type="region of interest" description="Disordered" evidence="1">
    <location>
        <begin position="1"/>
        <end position="44"/>
    </location>
</feature>
<evidence type="ECO:0000313" key="2">
    <source>
        <dbReference type="EMBL" id="ACO61701.1"/>
    </source>
</evidence>
<reference evidence="2 3" key="1">
    <citation type="journal article" date="2009" name="Science">
        <title>Green evolution and dynamic adaptations revealed by genomes of the marine picoeukaryotes Micromonas.</title>
        <authorList>
            <person name="Worden A.Z."/>
            <person name="Lee J.H."/>
            <person name="Mock T."/>
            <person name="Rouze P."/>
            <person name="Simmons M.P."/>
            <person name="Aerts A.L."/>
            <person name="Allen A.E."/>
            <person name="Cuvelier M.L."/>
            <person name="Derelle E."/>
            <person name="Everett M.V."/>
            <person name="Foulon E."/>
            <person name="Grimwood J."/>
            <person name="Gundlach H."/>
            <person name="Henrissat B."/>
            <person name="Napoli C."/>
            <person name="McDonald S.M."/>
            <person name="Parker M.S."/>
            <person name="Rombauts S."/>
            <person name="Salamov A."/>
            <person name="Von Dassow P."/>
            <person name="Badger J.H."/>
            <person name="Coutinho P.M."/>
            <person name="Demir E."/>
            <person name="Dubchak I."/>
            <person name="Gentemann C."/>
            <person name="Eikrem W."/>
            <person name="Gready J.E."/>
            <person name="John U."/>
            <person name="Lanier W."/>
            <person name="Lindquist E.A."/>
            <person name="Lucas S."/>
            <person name="Mayer K.F."/>
            <person name="Moreau H."/>
            <person name="Not F."/>
            <person name="Otillar R."/>
            <person name="Panaud O."/>
            <person name="Pangilinan J."/>
            <person name="Paulsen I."/>
            <person name="Piegu B."/>
            <person name="Poliakov A."/>
            <person name="Robbens S."/>
            <person name="Schmutz J."/>
            <person name="Toulza E."/>
            <person name="Wyss T."/>
            <person name="Zelensky A."/>
            <person name="Zhou K."/>
            <person name="Armbrust E.V."/>
            <person name="Bhattacharya D."/>
            <person name="Goodenough U.W."/>
            <person name="Van de Peer Y."/>
            <person name="Grigoriev I.V."/>
        </authorList>
    </citation>
    <scope>NUCLEOTIDE SEQUENCE [LARGE SCALE GENOMIC DNA]</scope>
    <source>
        <strain evidence="3">RCC299 / NOUM17</strain>
    </source>
</reference>
<dbReference type="RefSeq" id="XP_002500443.1">
    <property type="nucleotide sequence ID" value="XM_002500397.1"/>
</dbReference>
<keyword evidence="3" id="KW-1185">Reference proteome</keyword>
<feature type="compositionally biased region" description="Basic and acidic residues" evidence="1">
    <location>
        <begin position="1"/>
        <end position="16"/>
    </location>
</feature>
<accession>C1E1A0</accession>
<dbReference type="GeneID" id="8242066"/>
<feature type="compositionally biased region" description="Basic and acidic residues" evidence="1">
    <location>
        <begin position="172"/>
        <end position="188"/>
    </location>
</feature>
<dbReference type="KEGG" id="mis:MICPUN_107889"/>
<gene>
    <name evidence="2" type="ORF">MICPUN_107889</name>
</gene>
<protein>
    <submittedName>
        <fullName evidence="2">Uncharacterized protein</fullName>
    </submittedName>
</protein>
<feature type="region of interest" description="Disordered" evidence="1">
    <location>
        <begin position="151"/>
        <end position="188"/>
    </location>
</feature>
<proteinExistence type="predicted"/>
<dbReference type="AlphaFoldDB" id="C1E1A0"/>
<organism evidence="2 3">
    <name type="scientific">Micromonas commoda (strain RCC299 / NOUM17 / CCMP2709)</name>
    <name type="common">Picoplanktonic green alga</name>
    <dbReference type="NCBI Taxonomy" id="296587"/>
    <lineage>
        <taxon>Eukaryota</taxon>
        <taxon>Viridiplantae</taxon>
        <taxon>Chlorophyta</taxon>
        <taxon>Mamiellophyceae</taxon>
        <taxon>Mamiellales</taxon>
        <taxon>Mamiellaceae</taxon>
        <taxon>Micromonas</taxon>
    </lineage>
</organism>
<dbReference type="EMBL" id="CP001324">
    <property type="protein sequence ID" value="ACO61701.1"/>
    <property type="molecule type" value="Genomic_DNA"/>
</dbReference>